<organism evidence="4 5">
    <name type="scientific">Phaedon cochleariae</name>
    <name type="common">Mustard beetle</name>
    <dbReference type="NCBI Taxonomy" id="80249"/>
    <lineage>
        <taxon>Eukaryota</taxon>
        <taxon>Metazoa</taxon>
        <taxon>Ecdysozoa</taxon>
        <taxon>Arthropoda</taxon>
        <taxon>Hexapoda</taxon>
        <taxon>Insecta</taxon>
        <taxon>Pterygota</taxon>
        <taxon>Neoptera</taxon>
        <taxon>Endopterygota</taxon>
        <taxon>Coleoptera</taxon>
        <taxon>Polyphaga</taxon>
        <taxon>Cucujiformia</taxon>
        <taxon>Chrysomeloidea</taxon>
        <taxon>Chrysomelidae</taxon>
        <taxon>Chrysomelinae</taxon>
        <taxon>Chrysomelini</taxon>
        <taxon>Phaedon</taxon>
    </lineage>
</organism>
<sequence>MFVYWFDRMWLWLCPVIVFLGALQEISPGPACRISEFPCRNGKCIRLNGYCDGNDDCGDVSDEPPFCTGSFNT</sequence>
<keyword evidence="3" id="KW-0732">Signal</keyword>
<dbReference type="Gene3D" id="4.10.400.10">
    <property type="entry name" value="Low-density Lipoprotein Receptor"/>
    <property type="match status" value="1"/>
</dbReference>
<evidence type="ECO:0000256" key="3">
    <source>
        <dbReference type="SAM" id="SignalP"/>
    </source>
</evidence>
<accession>A0A9N9S835</accession>
<dbReference type="Proteomes" id="UP001153737">
    <property type="component" value="Chromosome 1"/>
</dbReference>
<keyword evidence="5" id="KW-1185">Reference proteome</keyword>
<dbReference type="SMART" id="SM00192">
    <property type="entry name" value="LDLa"/>
    <property type="match status" value="1"/>
</dbReference>
<dbReference type="PROSITE" id="PS01209">
    <property type="entry name" value="LDLRA_1"/>
    <property type="match status" value="1"/>
</dbReference>
<dbReference type="OrthoDB" id="19606at2759"/>
<evidence type="ECO:0000256" key="1">
    <source>
        <dbReference type="ARBA" id="ARBA00023157"/>
    </source>
</evidence>
<dbReference type="InterPro" id="IPR002172">
    <property type="entry name" value="LDrepeatLR_classA_rpt"/>
</dbReference>
<dbReference type="PROSITE" id="PS50068">
    <property type="entry name" value="LDLRA_2"/>
    <property type="match status" value="1"/>
</dbReference>
<dbReference type="SUPFAM" id="SSF57424">
    <property type="entry name" value="LDL receptor-like module"/>
    <property type="match status" value="1"/>
</dbReference>
<feature type="disulfide bond" evidence="2">
    <location>
        <begin position="39"/>
        <end position="57"/>
    </location>
</feature>
<name>A0A9N9S835_PHACE</name>
<dbReference type="EMBL" id="OU896707">
    <property type="protein sequence ID" value="CAG9812924.1"/>
    <property type="molecule type" value="Genomic_DNA"/>
</dbReference>
<reference evidence="4" key="2">
    <citation type="submission" date="2022-10" db="EMBL/GenBank/DDBJ databases">
        <authorList>
            <consortium name="ENA_rothamsted_submissions"/>
            <consortium name="culmorum"/>
            <person name="King R."/>
        </authorList>
    </citation>
    <scope>NUCLEOTIDE SEQUENCE</scope>
</reference>
<dbReference type="Pfam" id="PF00057">
    <property type="entry name" value="Ldl_recept_a"/>
    <property type="match status" value="1"/>
</dbReference>
<gene>
    <name evidence="4" type="ORF">PHAECO_LOCUS445</name>
</gene>
<protein>
    <submittedName>
        <fullName evidence="4">Uncharacterized protein</fullName>
    </submittedName>
</protein>
<dbReference type="AlphaFoldDB" id="A0A9N9S835"/>
<feature type="signal peptide" evidence="3">
    <location>
        <begin position="1"/>
        <end position="28"/>
    </location>
</feature>
<comment type="caution">
    <text evidence="2">Lacks conserved residue(s) required for the propagation of feature annotation.</text>
</comment>
<dbReference type="InterPro" id="IPR023415">
    <property type="entry name" value="LDLR_class-A_CS"/>
</dbReference>
<keyword evidence="1 2" id="KW-1015">Disulfide bond</keyword>
<dbReference type="CDD" id="cd00112">
    <property type="entry name" value="LDLa"/>
    <property type="match status" value="1"/>
</dbReference>
<evidence type="ECO:0000256" key="2">
    <source>
        <dbReference type="PROSITE-ProRule" id="PRU00124"/>
    </source>
</evidence>
<evidence type="ECO:0000313" key="5">
    <source>
        <dbReference type="Proteomes" id="UP001153737"/>
    </source>
</evidence>
<feature type="disulfide bond" evidence="2">
    <location>
        <begin position="32"/>
        <end position="44"/>
    </location>
</feature>
<dbReference type="InterPro" id="IPR036055">
    <property type="entry name" value="LDL_receptor-like_sf"/>
</dbReference>
<feature type="chain" id="PRO_5040106987" evidence="3">
    <location>
        <begin position="29"/>
        <end position="73"/>
    </location>
</feature>
<evidence type="ECO:0000313" key="4">
    <source>
        <dbReference type="EMBL" id="CAG9812924.1"/>
    </source>
</evidence>
<proteinExistence type="predicted"/>
<reference evidence="4" key="1">
    <citation type="submission" date="2022-01" db="EMBL/GenBank/DDBJ databases">
        <authorList>
            <person name="King R."/>
        </authorList>
    </citation>
    <scope>NUCLEOTIDE SEQUENCE</scope>
</reference>